<dbReference type="AlphaFoldDB" id="A0A0F9P0Q3"/>
<protein>
    <submittedName>
        <fullName evidence="1">Uncharacterized protein</fullName>
    </submittedName>
</protein>
<comment type="caution">
    <text evidence="1">The sequence shown here is derived from an EMBL/GenBank/DDBJ whole genome shotgun (WGS) entry which is preliminary data.</text>
</comment>
<accession>A0A0F9P0Q3</accession>
<dbReference type="EMBL" id="LAZR01002808">
    <property type="protein sequence ID" value="KKN25345.1"/>
    <property type="molecule type" value="Genomic_DNA"/>
</dbReference>
<evidence type="ECO:0000313" key="1">
    <source>
        <dbReference type="EMBL" id="KKN25345.1"/>
    </source>
</evidence>
<organism evidence="1">
    <name type="scientific">marine sediment metagenome</name>
    <dbReference type="NCBI Taxonomy" id="412755"/>
    <lineage>
        <taxon>unclassified sequences</taxon>
        <taxon>metagenomes</taxon>
        <taxon>ecological metagenomes</taxon>
    </lineage>
</organism>
<proteinExistence type="predicted"/>
<sequence>MKQLTKGRKKKRFNVRVIDIVCGDCKKKMLRWTNPYEQKEEHFETKCPKCGMHIRHYEKTFYCINEHGRIYLEIIWDKDLDWKKEFLQKEENMWAARNQRNKEMDEFNKAMDAEILKDMKEAKNNGSNK</sequence>
<name>A0A0F9P0Q3_9ZZZZ</name>
<gene>
    <name evidence="1" type="ORF">LCGC14_0885520</name>
</gene>
<reference evidence="1" key="1">
    <citation type="journal article" date="2015" name="Nature">
        <title>Complex archaea that bridge the gap between prokaryotes and eukaryotes.</title>
        <authorList>
            <person name="Spang A."/>
            <person name="Saw J.H."/>
            <person name="Jorgensen S.L."/>
            <person name="Zaremba-Niedzwiedzka K."/>
            <person name="Martijn J."/>
            <person name="Lind A.E."/>
            <person name="van Eijk R."/>
            <person name="Schleper C."/>
            <person name="Guy L."/>
            <person name="Ettema T.J."/>
        </authorList>
    </citation>
    <scope>NUCLEOTIDE SEQUENCE</scope>
</reference>